<dbReference type="Gene3D" id="1.10.260.40">
    <property type="entry name" value="lambda repressor-like DNA-binding domains"/>
    <property type="match status" value="1"/>
</dbReference>
<organism evidence="5 6">
    <name type="scientific">Kocuria coralli</name>
    <dbReference type="NCBI Taxonomy" id="1461025"/>
    <lineage>
        <taxon>Bacteria</taxon>
        <taxon>Bacillati</taxon>
        <taxon>Actinomycetota</taxon>
        <taxon>Actinomycetes</taxon>
        <taxon>Micrococcales</taxon>
        <taxon>Micrococcaceae</taxon>
        <taxon>Kocuria</taxon>
    </lineage>
</organism>
<dbReference type="GO" id="GO:0000976">
    <property type="term" value="F:transcription cis-regulatory region binding"/>
    <property type="evidence" value="ECO:0007669"/>
    <property type="project" value="TreeGrafter"/>
</dbReference>
<name>A0A5J5L0T2_9MICC</name>
<keyword evidence="1" id="KW-0805">Transcription regulation</keyword>
<dbReference type="InterPro" id="IPR028082">
    <property type="entry name" value="Peripla_BP_I"/>
</dbReference>
<dbReference type="CDD" id="cd06267">
    <property type="entry name" value="PBP1_LacI_sugar_binding-like"/>
    <property type="match status" value="1"/>
</dbReference>
<dbReference type="EMBL" id="SZWF01000006">
    <property type="protein sequence ID" value="KAA9394541.1"/>
    <property type="molecule type" value="Genomic_DNA"/>
</dbReference>
<reference evidence="5 6" key="1">
    <citation type="submission" date="2019-05" db="EMBL/GenBank/DDBJ databases">
        <title>Kocuria coralli sp. nov., a novel actinobacterium isolated from coral reef seawater.</title>
        <authorList>
            <person name="Li J."/>
        </authorList>
    </citation>
    <scope>NUCLEOTIDE SEQUENCE [LARGE SCALE GENOMIC DNA]</scope>
    <source>
        <strain evidence="5 6">SCSIO 13007</strain>
    </source>
</reference>
<comment type="caution">
    <text evidence="5">The sequence shown here is derived from an EMBL/GenBank/DDBJ whole genome shotgun (WGS) entry which is preliminary data.</text>
</comment>
<evidence type="ECO:0000256" key="2">
    <source>
        <dbReference type="ARBA" id="ARBA00023125"/>
    </source>
</evidence>
<evidence type="ECO:0000259" key="4">
    <source>
        <dbReference type="PROSITE" id="PS50932"/>
    </source>
</evidence>
<dbReference type="Pfam" id="PF00356">
    <property type="entry name" value="LacI"/>
    <property type="match status" value="1"/>
</dbReference>
<dbReference type="OrthoDB" id="3467214at2"/>
<proteinExistence type="predicted"/>
<evidence type="ECO:0000313" key="5">
    <source>
        <dbReference type="EMBL" id="KAA9394541.1"/>
    </source>
</evidence>
<dbReference type="SMART" id="SM00354">
    <property type="entry name" value="HTH_LACI"/>
    <property type="match status" value="1"/>
</dbReference>
<dbReference type="Gene3D" id="3.40.50.2300">
    <property type="match status" value="2"/>
</dbReference>
<dbReference type="Pfam" id="PF13377">
    <property type="entry name" value="Peripla_BP_3"/>
    <property type="match status" value="1"/>
</dbReference>
<dbReference type="PROSITE" id="PS50932">
    <property type="entry name" value="HTH_LACI_2"/>
    <property type="match status" value="1"/>
</dbReference>
<dbReference type="AlphaFoldDB" id="A0A5J5L0T2"/>
<dbReference type="InterPro" id="IPR000843">
    <property type="entry name" value="HTH_LacI"/>
</dbReference>
<dbReference type="InterPro" id="IPR046335">
    <property type="entry name" value="LacI/GalR-like_sensor"/>
</dbReference>
<evidence type="ECO:0000256" key="3">
    <source>
        <dbReference type="ARBA" id="ARBA00023163"/>
    </source>
</evidence>
<dbReference type="CDD" id="cd01392">
    <property type="entry name" value="HTH_LacI"/>
    <property type="match status" value="1"/>
</dbReference>
<accession>A0A5J5L0T2</accession>
<dbReference type="SUPFAM" id="SSF47413">
    <property type="entry name" value="lambda repressor-like DNA-binding domains"/>
    <property type="match status" value="1"/>
</dbReference>
<dbReference type="SUPFAM" id="SSF53822">
    <property type="entry name" value="Periplasmic binding protein-like I"/>
    <property type="match status" value="1"/>
</dbReference>
<evidence type="ECO:0000256" key="1">
    <source>
        <dbReference type="ARBA" id="ARBA00023015"/>
    </source>
</evidence>
<dbReference type="GO" id="GO:0003700">
    <property type="term" value="F:DNA-binding transcription factor activity"/>
    <property type="evidence" value="ECO:0007669"/>
    <property type="project" value="TreeGrafter"/>
</dbReference>
<protein>
    <submittedName>
        <fullName evidence="5">LacI family transcriptional regulator</fullName>
    </submittedName>
</protein>
<dbReference type="InterPro" id="IPR010982">
    <property type="entry name" value="Lambda_DNA-bd_dom_sf"/>
</dbReference>
<sequence>MMRITMEDVARHVGVSRALVSLAYRNRPGVSTETRERILHAGRELGYVPNRVAARLAGHGGNTLGVFLQDLHNDLFADLYEGTRAVADEAHKHLVLGVGALDGGRDAEALETLAQSRVDVVVAFGLQLPDTEVRTIAERVPMVCVLRGVADVDSVVSDNRHGARAATEHLIDLGHRRIAFLANPPSDGYMDRRHGYMETIAAAGLRPQVVQTTYSRETAAKDAGALLDGADAPTAIFAHNDQAAMGVLDALALRGLTPGRDVSVIGYDNSSLSKAPGTSLTTVDVDGVALGRSAAELALRRIEAPGAPSEWRTSFPTLVVRSTTGAPAA</sequence>
<dbReference type="PANTHER" id="PTHR30146:SF109">
    <property type="entry name" value="HTH-TYPE TRANSCRIPTIONAL REGULATOR GALS"/>
    <property type="match status" value="1"/>
</dbReference>
<keyword evidence="6" id="KW-1185">Reference proteome</keyword>
<evidence type="ECO:0000313" key="6">
    <source>
        <dbReference type="Proteomes" id="UP000325957"/>
    </source>
</evidence>
<feature type="domain" description="HTH lacI-type" evidence="4">
    <location>
        <begin position="4"/>
        <end position="58"/>
    </location>
</feature>
<gene>
    <name evidence="5" type="ORF">FCK90_06910</name>
</gene>
<dbReference type="Proteomes" id="UP000325957">
    <property type="component" value="Unassembled WGS sequence"/>
</dbReference>
<keyword evidence="2" id="KW-0238">DNA-binding</keyword>
<keyword evidence="3" id="KW-0804">Transcription</keyword>
<dbReference type="PANTHER" id="PTHR30146">
    <property type="entry name" value="LACI-RELATED TRANSCRIPTIONAL REPRESSOR"/>
    <property type="match status" value="1"/>
</dbReference>